<evidence type="ECO:0000256" key="1">
    <source>
        <dbReference type="ARBA" id="ARBA00009986"/>
    </source>
</evidence>
<dbReference type="Gene3D" id="3.40.605.10">
    <property type="entry name" value="Aldehyde Dehydrogenase, Chain A, domain 1"/>
    <property type="match status" value="1"/>
</dbReference>
<dbReference type="FunFam" id="3.40.605.10:FF:000007">
    <property type="entry name" value="NAD/NADP-dependent betaine aldehyde dehydrogenase"/>
    <property type="match status" value="1"/>
</dbReference>
<reference evidence="6" key="1">
    <citation type="submission" date="2011-04" db="EMBL/GenBank/DDBJ databases">
        <title>Evolution of plant cell wall degrading machinery underlies the functional diversity of forest fungi.</title>
        <authorList>
            <consortium name="US DOE Joint Genome Institute (JGI-PGF)"/>
            <person name="Eastwood D.C."/>
            <person name="Floudas D."/>
            <person name="Binder M."/>
            <person name="Majcherczyk A."/>
            <person name="Schneider P."/>
            <person name="Aerts A."/>
            <person name="Asiegbu F.O."/>
            <person name="Baker S.E."/>
            <person name="Barry K."/>
            <person name="Bendiksby M."/>
            <person name="Blumentritt M."/>
            <person name="Coutinho P.M."/>
            <person name="Cullen D."/>
            <person name="Cullen D."/>
            <person name="Gathman A."/>
            <person name="Goodell B."/>
            <person name="Henrissat B."/>
            <person name="Ihrmark K."/>
            <person name="Kauserud H."/>
            <person name="Kohler A."/>
            <person name="LaButti K."/>
            <person name="Lapidus A."/>
            <person name="Lavin J.L."/>
            <person name="Lee Y.-H."/>
            <person name="Lindquist E."/>
            <person name="Lilly W."/>
            <person name="Lucas S."/>
            <person name="Morin E."/>
            <person name="Murat C."/>
            <person name="Oguiza J.A."/>
            <person name="Park J."/>
            <person name="Pisabarro A.G."/>
            <person name="Riley R."/>
            <person name="Rosling A."/>
            <person name="Salamov A."/>
            <person name="Schmidt O."/>
            <person name="Schmutz J."/>
            <person name="Skrede I."/>
            <person name="Stenlid J."/>
            <person name="Wiebenga A."/>
            <person name="Xie X."/>
            <person name="Kues U."/>
            <person name="Hibbett D.S."/>
            <person name="Hoffmeister D."/>
            <person name="Hogberg N."/>
            <person name="Martin F."/>
            <person name="Grigoriev I.V."/>
            <person name="Watkinson S.C."/>
        </authorList>
    </citation>
    <scope>NUCLEOTIDE SEQUENCE</scope>
    <source>
        <strain evidence="6">S7.9</strain>
    </source>
</reference>
<name>F8PDR0_SERL9</name>
<keyword evidence="2 4" id="KW-0560">Oxidoreductase</keyword>
<dbReference type="PROSITE" id="PS00687">
    <property type="entry name" value="ALDEHYDE_DEHYDR_GLU"/>
    <property type="match status" value="1"/>
</dbReference>
<evidence type="ECO:0000256" key="4">
    <source>
        <dbReference type="RuleBase" id="RU003345"/>
    </source>
</evidence>
<dbReference type="EMBL" id="GL945446">
    <property type="protein sequence ID" value="EGO18880.1"/>
    <property type="molecule type" value="Genomic_DNA"/>
</dbReference>
<dbReference type="Proteomes" id="UP000008064">
    <property type="component" value="Unassembled WGS sequence"/>
</dbReference>
<dbReference type="KEGG" id="sla:SERLADRAFT_480566"/>
<feature type="domain" description="Aldehyde dehydrogenase" evidence="5">
    <location>
        <begin position="24"/>
        <end position="471"/>
    </location>
</feature>
<evidence type="ECO:0000256" key="2">
    <source>
        <dbReference type="ARBA" id="ARBA00023002"/>
    </source>
</evidence>
<dbReference type="InterPro" id="IPR029510">
    <property type="entry name" value="Ald_DH_CS_GLU"/>
</dbReference>
<evidence type="ECO:0000313" key="6">
    <source>
        <dbReference type="EMBL" id="EGO18880.1"/>
    </source>
</evidence>
<dbReference type="RefSeq" id="XP_007324533.1">
    <property type="nucleotide sequence ID" value="XM_007324471.1"/>
</dbReference>
<dbReference type="Pfam" id="PF00171">
    <property type="entry name" value="Aldedh"/>
    <property type="match status" value="1"/>
</dbReference>
<dbReference type="CDD" id="cd07106">
    <property type="entry name" value="ALDH_AldA-AAD23400"/>
    <property type="match status" value="1"/>
</dbReference>
<dbReference type="OrthoDB" id="310895at2759"/>
<dbReference type="InterPro" id="IPR044086">
    <property type="entry name" value="LUC3-like"/>
</dbReference>
<feature type="active site" evidence="3">
    <location>
        <position position="247"/>
    </location>
</feature>
<dbReference type="SUPFAM" id="SSF53720">
    <property type="entry name" value="ALDH-like"/>
    <property type="match status" value="1"/>
</dbReference>
<gene>
    <name evidence="6" type="ORF">SERLADRAFT_480566</name>
</gene>
<dbReference type="InterPro" id="IPR016163">
    <property type="entry name" value="Ald_DH_C"/>
</dbReference>
<dbReference type="InterPro" id="IPR016161">
    <property type="entry name" value="Ald_DH/histidinol_DH"/>
</dbReference>
<organism>
    <name type="scientific">Serpula lacrymans var. lacrymans (strain S7.9)</name>
    <name type="common">Dry rot fungus</name>
    <dbReference type="NCBI Taxonomy" id="578457"/>
    <lineage>
        <taxon>Eukaryota</taxon>
        <taxon>Fungi</taxon>
        <taxon>Dikarya</taxon>
        <taxon>Basidiomycota</taxon>
        <taxon>Agaricomycotina</taxon>
        <taxon>Agaricomycetes</taxon>
        <taxon>Agaricomycetidae</taxon>
        <taxon>Boletales</taxon>
        <taxon>Coniophorineae</taxon>
        <taxon>Serpulaceae</taxon>
        <taxon>Serpula</taxon>
    </lineage>
</organism>
<comment type="similarity">
    <text evidence="1 4">Belongs to the aldehyde dehydrogenase family.</text>
</comment>
<evidence type="ECO:0000259" key="5">
    <source>
        <dbReference type="Pfam" id="PF00171"/>
    </source>
</evidence>
<dbReference type="GO" id="GO:0016620">
    <property type="term" value="F:oxidoreductase activity, acting on the aldehyde or oxo group of donors, NAD or NADP as acceptor"/>
    <property type="evidence" value="ECO:0007669"/>
    <property type="project" value="InterPro"/>
</dbReference>
<proteinExistence type="inferred from homology"/>
<dbReference type="GeneID" id="18821553"/>
<evidence type="ECO:0000256" key="3">
    <source>
        <dbReference type="PROSITE-ProRule" id="PRU10007"/>
    </source>
</evidence>
<protein>
    <recommendedName>
        <fullName evidence="5">Aldehyde dehydrogenase domain-containing protein</fullName>
    </recommendedName>
</protein>
<dbReference type="HOGENOM" id="CLU_005391_0_0_1"/>
<dbReference type="FunFam" id="3.40.309.10:FF:000009">
    <property type="entry name" value="Aldehyde dehydrogenase A"/>
    <property type="match status" value="1"/>
</dbReference>
<accession>F8PDR0</accession>
<dbReference type="Gene3D" id="3.40.309.10">
    <property type="entry name" value="Aldehyde Dehydrogenase, Chain A, domain 2"/>
    <property type="match status" value="1"/>
</dbReference>
<dbReference type="InterPro" id="IPR016160">
    <property type="entry name" value="Ald_DH_CS_CYS"/>
</dbReference>
<dbReference type="PANTHER" id="PTHR11699">
    <property type="entry name" value="ALDEHYDE DEHYDROGENASE-RELATED"/>
    <property type="match status" value="1"/>
</dbReference>
<dbReference type="PROSITE" id="PS00070">
    <property type="entry name" value="ALDEHYDE_DEHYDR_CYS"/>
    <property type="match status" value="1"/>
</dbReference>
<sequence length="478" mass="51775">MSSISFKDNFTHIIGGQKVSSALTRDVINPATEEVVASVPVATKEQLDAAIDAAATAFPAWAATPLEQRQSLVEQVGILLNADANQFAEILVKEGGKTKSLADLEVGGTAAWMLAAKAQFLSDEIIIDTPDRRVVSHYVPLGVCAALTPWNFPLTLLIWKVVPALVTGNCLIVKPSPYAPLAAMKFVELAQRVLPPGVLSVLSGDDDLGPWISTHPRIARISLTGSLGAGRAIMKAGSATLKRLTLELSGNDPAIVLDDVDPKVIAPQIFWNALLNSGQICVALKRIYIHDKIYDAVRDELVAFAKTIRVGNGMDPETALGPVQNKDQFTKAKTFLEDCKRNGHTIALGGTVDESQKGYFIPVTIIDNPPDNSKVVREEPFAPILPLMRWSDEDDVIARANDSEYGLGATVWGNDLTRAQSIARRLEAGTVWINEAHQFHWDQPFGGFKLSGLGVEHSKYGLSSWTNIQTITLKKSKT</sequence>
<dbReference type="AlphaFoldDB" id="F8PDR0"/>
<dbReference type="InterPro" id="IPR015590">
    <property type="entry name" value="Aldehyde_DH_dom"/>
</dbReference>
<dbReference type="InterPro" id="IPR016162">
    <property type="entry name" value="Ald_DH_N"/>
</dbReference>